<evidence type="ECO:0000256" key="1">
    <source>
        <dbReference type="SAM" id="SignalP"/>
    </source>
</evidence>
<evidence type="ECO:0000313" key="2">
    <source>
        <dbReference type="EMBL" id="MBS2126184.1"/>
    </source>
</evidence>
<dbReference type="RefSeq" id="WP_212330782.1">
    <property type="nucleotide sequence ID" value="NZ_JAGVRH010000001.1"/>
</dbReference>
<keyword evidence="3" id="KW-1185">Reference proteome</keyword>
<sequence>MLKKLIKNNYLKCLILIALLLASCLTTIATNKVFALKNNEQTDSNQLNNLKLSSGTTQYYELVSEDINSLKEKVTLGISKTAYELKKQLLQALPSTEQRHLINSYMNKLHEEVLDIENWDDCNIDNYTKHTYDEEWMKQFTQDAIINILTKAVNLTKIDTNYSEYNTVYEKITTLKTIPSLAINTLRSLWFSSH</sequence>
<accession>A0ABS5K2T0</accession>
<dbReference type="EMBL" id="JAGVRH010000001">
    <property type="protein sequence ID" value="MBS2126184.1"/>
    <property type="molecule type" value="Genomic_DNA"/>
</dbReference>
<protein>
    <recommendedName>
        <fullName evidence="4">Lipoprotein</fullName>
    </recommendedName>
</protein>
<comment type="caution">
    <text evidence="2">The sequence shown here is derived from an EMBL/GenBank/DDBJ whole genome shotgun (WGS) entry which is preliminary data.</text>
</comment>
<dbReference type="PROSITE" id="PS51257">
    <property type="entry name" value="PROKAR_LIPOPROTEIN"/>
    <property type="match status" value="1"/>
</dbReference>
<evidence type="ECO:0000313" key="3">
    <source>
        <dbReference type="Proteomes" id="UP000811481"/>
    </source>
</evidence>
<gene>
    <name evidence="2" type="ORF">J8J04_00410</name>
</gene>
<organism evidence="2 3">
    <name type="scientific">'Fragaria x ananassa' phyllody phytoplasma</name>
    <dbReference type="NCBI Taxonomy" id="2358428"/>
    <lineage>
        <taxon>Bacteria</taxon>
        <taxon>Bacillati</taxon>
        <taxon>Mycoplasmatota</taxon>
        <taxon>Mollicutes</taxon>
        <taxon>Acholeplasmatales</taxon>
        <taxon>Acholeplasmataceae</taxon>
        <taxon>Candidatus Phytoplasma</taxon>
        <taxon>16SrXIII (Mexican periwinkle virescence group)</taxon>
    </lineage>
</organism>
<keyword evidence="1" id="KW-0732">Signal</keyword>
<proteinExistence type="predicted"/>
<feature type="chain" id="PRO_5046976694" description="Lipoprotein" evidence="1">
    <location>
        <begin position="30"/>
        <end position="194"/>
    </location>
</feature>
<feature type="signal peptide" evidence="1">
    <location>
        <begin position="1"/>
        <end position="29"/>
    </location>
</feature>
<reference evidence="2" key="1">
    <citation type="submission" date="2021-04" db="EMBL/GenBank/DDBJ databases">
        <title>Draft genome sequence of StrPh-CL8, a phytoplasma strain causing strawberry phyllody in Chile.</title>
        <authorList>
            <person name="Cui W."/>
            <person name="Zamorano A."/>
            <person name="Fiore N."/>
        </authorList>
    </citation>
    <scope>NUCLEOTIDE SEQUENCE [LARGE SCALE GENOMIC DNA]</scope>
    <source>
        <strain evidence="2">StrPh-Cl</strain>
    </source>
</reference>
<evidence type="ECO:0008006" key="4">
    <source>
        <dbReference type="Google" id="ProtNLM"/>
    </source>
</evidence>
<dbReference type="Proteomes" id="UP000811481">
    <property type="component" value="Unassembled WGS sequence"/>
</dbReference>
<name>A0ABS5K2T0_9MOLU</name>